<organism evidence="2 3">
    <name type="scientific">Actinacidiphila bryophytorum</name>
    <dbReference type="NCBI Taxonomy" id="1436133"/>
    <lineage>
        <taxon>Bacteria</taxon>
        <taxon>Bacillati</taxon>
        <taxon>Actinomycetota</taxon>
        <taxon>Actinomycetes</taxon>
        <taxon>Kitasatosporales</taxon>
        <taxon>Streptomycetaceae</taxon>
        <taxon>Actinacidiphila</taxon>
    </lineage>
</organism>
<sequence>MRRRAFHPCGDCRVPVACGQCGRGAPAARCGAPAGGLRRRRMHHRLRSPARRRPGTDPPGTRRG</sequence>
<evidence type="ECO:0000256" key="1">
    <source>
        <dbReference type="SAM" id="MobiDB-lite"/>
    </source>
</evidence>
<name>A0A9W4GYK4_9ACTN</name>
<protein>
    <submittedName>
        <fullName evidence="2">Uncharacterized protein</fullName>
    </submittedName>
</protein>
<dbReference type="EMBL" id="CAJVAX010000006">
    <property type="protein sequence ID" value="CAG7622036.1"/>
    <property type="molecule type" value="Genomic_DNA"/>
</dbReference>
<dbReference type="Proteomes" id="UP001153328">
    <property type="component" value="Unassembled WGS sequence"/>
</dbReference>
<gene>
    <name evidence="2" type="ORF">SBRY_140111</name>
</gene>
<evidence type="ECO:0000313" key="3">
    <source>
        <dbReference type="Proteomes" id="UP001153328"/>
    </source>
</evidence>
<evidence type="ECO:0000313" key="2">
    <source>
        <dbReference type="EMBL" id="CAG7622036.1"/>
    </source>
</evidence>
<feature type="region of interest" description="Disordered" evidence="1">
    <location>
        <begin position="29"/>
        <end position="64"/>
    </location>
</feature>
<proteinExistence type="predicted"/>
<reference evidence="2" key="1">
    <citation type="submission" date="2021-06" db="EMBL/GenBank/DDBJ databases">
        <authorList>
            <person name="Arsene-Ploetze F."/>
        </authorList>
    </citation>
    <scope>NUCLEOTIDE SEQUENCE</scope>
    <source>
        <strain evidence="2">SBRY1</strain>
    </source>
</reference>
<accession>A0A9W4GYK4</accession>
<comment type="caution">
    <text evidence="2">The sequence shown here is derived from an EMBL/GenBank/DDBJ whole genome shotgun (WGS) entry which is preliminary data.</text>
</comment>
<feature type="compositionally biased region" description="Basic residues" evidence="1">
    <location>
        <begin position="37"/>
        <end position="53"/>
    </location>
</feature>
<keyword evidence="3" id="KW-1185">Reference proteome</keyword>
<dbReference type="AlphaFoldDB" id="A0A9W4GYK4"/>